<dbReference type="InterPro" id="IPR001849">
    <property type="entry name" value="PH_domain"/>
</dbReference>
<name>A0A663MX25_ATHCN</name>
<dbReference type="Gene3D" id="6.20.240.20">
    <property type="match status" value="1"/>
</dbReference>
<feature type="domain" description="FERM" evidence="12">
    <location>
        <begin position="1634"/>
        <end position="1978"/>
    </location>
</feature>
<dbReference type="CDD" id="cd17206">
    <property type="entry name" value="FERM_F1_Myosin-X"/>
    <property type="match status" value="1"/>
</dbReference>
<dbReference type="InterPro" id="IPR019748">
    <property type="entry name" value="FERM_central"/>
</dbReference>
<dbReference type="CDD" id="cd13296">
    <property type="entry name" value="PH2_MyoX"/>
    <property type="match status" value="1"/>
</dbReference>
<evidence type="ECO:0000259" key="11">
    <source>
        <dbReference type="PROSITE" id="PS50003"/>
    </source>
</evidence>
<feature type="compositionally biased region" description="Acidic residues" evidence="10">
    <location>
        <begin position="1032"/>
        <end position="1043"/>
    </location>
</feature>
<comment type="similarity">
    <text evidence="2 9">Belongs to the TRAFAC class myosin-kinesin ATPase superfamily. Myosin family.</text>
</comment>
<evidence type="ECO:0000256" key="1">
    <source>
        <dbReference type="ARBA" id="ARBA00004496"/>
    </source>
</evidence>
<dbReference type="InterPro" id="IPR040640">
    <property type="entry name" value="MyoX_N_SH3"/>
</dbReference>
<reference evidence="15" key="1">
    <citation type="submission" date="2025-08" db="UniProtKB">
        <authorList>
            <consortium name="Ensembl"/>
        </authorList>
    </citation>
    <scope>IDENTIFICATION</scope>
</reference>
<evidence type="ECO:0000313" key="16">
    <source>
        <dbReference type="Proteomes" id="UP000472269"/>
    </source>
</evidence>
<evidence type="ECO:0000259" key="14">
    <source>
        <dbReference type="PROSITE" id="PS51456"/>
    </source>
</evidence>
<dbReference type="SUPFAM" id="SSF50729">
    <property type="entry name" value="PH domain-like"/>
    <property type="match status" value="5"/>
</dbReference>
<dbReference type="InterPro" id="IPR002404">
    <property type="entry name" value="IRS_PTB"/>
</dbReference>
<dbReference type="Pfam" id="PF00373">
    <property type="entry name" value="FERM_M"/>
    <property type="match status" value="1"/>
</dbReference>
<comment type="subcellular location">
    <subcellularLocation>
        <location evidence="1">Cytoplasm</location>
    </subcellularLocation>
</comment>
<dbReference type="FunFam" id="1.25.40.530:FF:000001">
    <property type="entry name" value="Pleckstrin homology domain-containing family H member 2"/>
    <property type="match status" value="1"/>
</dbReference>
<dbReference type="InterPro" id="IPR001609">
    <property type="entry name" value="Myosin_head_motor_dom-like"/>
</dbReference>
<feature type="domain" description="MyTH4" evidence="13">
    <location>
        <begin position="1469"/>
        <end position="1629"/>
    </location>
</feature>
<dbReference type="InterPro" id="IPR035963">
    <property type="entry name" value="FERM_2"/>
</dbReference>
<dbReference type="InterPro" id="IPR014352">
    <property type="entry name" value="FERM/acyl-CoA-bd_prot_sf"/>
</dbReference>
<dbReference type="Gene3D" id="3.10.20.90">
    <property type="entry name" value="Phosphatidylinositol 3-kinase Catalytic Subunit, Chain A, domain 1"/>
    <property type="match status" value="1"/>
</dbReference>
<dbReference type="Gene3D" id="3.40.850.10">
    <property type="entry name" value="Kinesin motor domain"/>
    <property type="match status" value="1"/>
</dbReference>
<dbReference type="GO" id="GO:0044295">
    <property type="term" value="C:axonal growth cone"/>
    <property type="evidence" value="ECO:0007669"/>
    <property type="project" value="TreeGrafter"/>
</dbReference>
<dbReference type="InterPro" id="IPR036961">
    <property type="entry name" value="Kinesin_motor_dom_sf"/>
</dbReference>
<dbReference type="InterPro" id="IPR011993">
    <property type="entry name" value="PH-like_dom_sf"/>
</dbReference>
<dbReference type="SUPFAM" id="SSF52540">
    <property type="entry name" value="P-loop containing nucleoside triphosphate hydrolases"/>
    <property type="match status" value="1"/>
</dbReference>
<dbReference type="Pfam" id="PF21989">
    <property type="entry name" value="RA_2"/>
    <property type="match status" value="1"/>
</dbReference>
<keyword evidence="3" id="KW-0963">Cytoplasm</keyword>
<dbReference type="FunFam" id="2.30.29.30:FF:000286">
    <property type="entry name" value="PH-protein kinase domain containing protein"/>
    <property type="match status" value="1"/>
</dbReference>
<feature type="binding site" evidence="9">
    <location>
        <begin position="164"/>
        <end position="171"/>
    </location>
    <ligand>
        <name>ATP</name>
        <dbReference type="ChEBI" id="CHEBI:30616"/>
    </ligand>
</feature>
<dbReference type="Pfam" id="PF16735">
    <property type="entry name" value="MYO10_CC"/>
    <property type="match status" value="1"/>
</dbReference>
<evidence type="ECO:0000256" key="10">
    <source>
        <dbReference type="SAM" id="MobiDB-lite"/>
    </source>
</evidence>
<dbReference type="Pfam" id="PF00784">
    <property type="entry name" value="MyTH4"/>
    <property type="match status" value="1"/>
</dbReference>
<dbReference type="GO" id="GO:0003779">
    <property type="term" value="F:actin binding"/>
    <property type="evidence" value="ECO:0007669"/>
    <property type="project" value="UniProtKB-KW"/>
</dbReference>
<dbReference type="InterPro" id="IPR000299">
    <property type="entry name" value="FERM_domain"/>
</dbReference>
<dbReference type="InterPro" id="IPR038185">
    <property type="entry name" value="MyTH4_dom_sf"/>
</dbReference>
<dbReference type="Gene3D" id="1.10.10.820">
    <property type="match status" value="1"/>
</dbReference>
<dbReference type="SMART" id="SM00233">
    <property type="entry name" value="PH"/>
    <property type="match status" value="2"/>
</dbReference>
<dbReference type="Ensembl" id="ENSACUT00000017599.1">
    <property type="protein sequence ID" value="ENSACUP00000016504.1"/>
    <property type="gene ID" value="ENSACUG00000010653.1"/>
</dbReference>
<evidence type="ECO:0000313" key="15">
    <source>
        <dbReference type="Ensembl" id="ENSACUP00000016504.1"/>
    </source>
</evidence>
<keyword evidence="6 9" id="KW-0518">Myosin</keyword>
<dbReference type="InterPro" id="IPR031971">
    <property type="entry name" value="MYO10_CC"/>
</dbReference>
<dbReference type="CDD" id="cd13202">
    <property type="entry name" value="FERM_C_MyoX"/>
    <property type="match status" value="1"/>
</dbReference>
<dbReference type="Pfam" id="PF02174">
    <property type="entry name" value="IRS"/>
    <property type="match status" value="1"/>
</dbReference>
<evidence type="ECO:0000256" key="6">
    <source>
        <dbReference type="ARBA" id="ARBA00023123"/>
    </source>
</evidence>
<dbReference type="FunFam" id="1.10.10.820:FF:000001">
    <property type="entry name" value="Myosin heavy chain"/>
    <property type="match status" value="1"/>
</dbReference>
<dbReference type="GO" id="GO:0048675">
    <property type="term" value="P:axon extension"/>
    <property type="evidence" value="ECO:0007669"/>
    <property type="project" value="TreeGrafter"/>
</dbReference>
<dbReference type="Gene3D" id="1.25.40.530">
    <property type="entry name" value="MyTH4 domain"/>
    <property type="match status" value="1"/>
</dbReference>
<dbReference type="InterPro" id="IPR027417">
    <property type="entry name" value="P-loop_NTPase"/>
</dbReference>
<feature type="region of interest" description="Actin-binding" evidence="9">
    <location>
        <begin position="615"/>
        <end position="637"/>
    </location>
</feature>
<evidence type="ECO:0000256" key="7">
    <source>
        <dbReference type="ARBA" id="ARBA00023175"/>
    </source>
</evidence>
<gene>
    <name evidence="15" type="primary">LOC113482124</name>
</gene>
<dbReference type="Proteomes" id="UP000472269">
    <property type="component" value="Unplaced"/>
</dbReference>
<protein>
    <recommendedName>
        <fullName evidence="17">Myosin X</fullName>
    </recommendedName>
</protein>
<sequence length="1996" mass="229586">LDSQTHSFMCLYLSGARVWLREQDQLQPCTVVSCADGNVLFTSDYGTVFQYPKASLSREKVLPMHQTSVDGVEDMSMLGDLHEAAILLNLHQRYQRGNIYTNIGSILASVNPYKPIPGLYSVDAIDLYRQHRLGELPPHIFATANECYRCLWKRHDSQCVLISGESGAGKTESTKLLLKFLSAMSQTSLGAPPSEKSTRVEEAILESSPILEAFGNAKTVYNNNSSRFGKFIQLHFSQHGHIQGGRVTDCILFFSGVVHQNPGERNYHIFYALLAGVSGEQKESLFLSEPETYRYLNQSGCVSDENLNDVEMFSKVMTAMKVVDFSTEEIRDIFKLLSGTLHLGNVEFMTAGGAQVTTKAVLNIASDLLGLDSFQLSEVLTQRSMILRGEEISSPLTVEQAADSRDSLSMALYSQCFSWLISKINTKIKGKENFKSVGILDIFGFENFQVNRFEQFNINYANEKLQEYFNKHIFSLEQLEYNREGINWEAIDWMDNAECLDLIEKKLGLLALVNEESRFPKGTDNTLLEKLHSQHMSNHYYVKPRVTDHQFGIRHYAGEVGVNVTREDLTFRKEKMLDFIYDLFERVCSRCSEETLKMGTQRRRPTVSSQFRDSLHSLMATLSTSNPFFIRCIKPNTEKAPNLFNPDVVLNQLRYSGMLETVKVRRAGFPIRRLFQDFLSRYKMLVKGPGFLDNSKAVCAGFLQTYDSSKKEWQLGKTKVFLKEALEQKLEKDREEELRKAAIVIRAHVLGYMARKKYQKVLASVVIIQKNYRAYFWKKSLLRLKASAVTLQKHWRGRLARSLYQHLLQQELRRQQEAEERRKQEEEEQIRREEEERQWQEEEERRRKQEEEEVEAVKTEEVDIPLQEEERRQMEEILRLEKEIEKLQQQKEDHMSIICENTRNEINRQREEEIQRLEKEASRVAQEFLELLDFGNLDESVQNLERSLSSEGTLNIDCSLVAPLAEEEVDEGFHADDEGRPTSSLVVLNQHGTRNNDNYSEEVVDTSLSLLQREKSNSGEVGEPIYTSPQDVESDYDHEEFDGCGDAGSASAEPLNGEEGLRHSHGTSLDSNRGSLDSFLDSEEEVDVYIDTDEEFCNGRVTIFNGSGPPYFHSYLYMKGGLMNPWRRRWCVLKNEAFMWFRTKQEALKSGWLYKKGGGMSTLSRRNWKRRWFVLRESKLMYFENDSEEKLKGTIDIRRAKEIVDIHEKENALDIVTEDRVYHIVAESPEDASGWFNVLSRVHSATAQQLREMQDEQANPKNAVGTLDVGLIDSVCASDNPDRPNSFVIITANRVIHCNSDTPEEMHHWISLLQKPKGESKVDGQEFLVRGWLHKEVQSSNKMSSLKMKKRWFVLTNTALDYYKSSERTAAKLGTLVLNSLCSIVQPDERVFKDTGYWNIIVHGRKHSYRLYTKLLNEAMRWASAIQGVIDSKVPIETPTQQLIRDIRENSTNFEVVEQTYRRNPILRYTQHPLHSPLLPLPYGDVSVNLQQEKGYSSLQDEAVKIFNSLQEIETVSDPIPIIQGILQTCHDLKPLRDEVYCQLIKQTNHMPHPNSTGNLHHWQLMSCMSCTFLPSRGILRYLKFHLRRVKDLFPGSEIDRYAQFISDSLKRTKTREFVPSQDEIQALLTREEMTTTVYCHGGGSCKITINSHTSAGEVVEKLIRGLAMEDSRNMFALFEHNQQVDRAVESRVIVADILAKFERLAGSEDEEEEGQWQLYFKLYCFLDIENVPKDGVEFAFMFEQAHESLIDGHFPAPEDTLQRLAALRLQYLHGDYSKISWTLDGIYPVNRLKSKILHSTKSSGTTSHTLERRRTSFLEGTLKRSFKTGSVKKQKVEEEQMMEMWVKEELSAARASIAQKWTKLQGLSQHQAMVKYMSIVKEWPGYGSTLFDVECKEGGFPNDLWLGVSTENVSVYKRGDPKPLETFQYEHIVFFGAPQPNTFKITVDEREMFFETSQVGEIIKIMKAYINMIVKKRCSVKSATSVDSHASIWTR</sequence>
<dbReference type="PROSITE" id="PS51016">
    <property type="entry name" value="MYTH4"/>
    <property type="match status" value="1"/>
</dbReference>
<keyword evidence="5 9" id="KW-0067">ATP-binding</keyword>
<dbReference type="InterPro" id="IPR000048">
    <property type="entry name" value="IQ_motif_EF-hand-BS"/>
</dbReference>
<dbReference type="Pfam" id="PF00063">
    <property type="entry name" value="Myosin_head"/>
    <property type="match status" value="1"/>
</dbReference>
<dbReference type="PROSITE" id="PS50057">
    <property type="entry name" value="FERM_3"/>
    <property type="match status" value="1"/>
</dbReference>
<keyword evidence="8 9" id="KW-0009">Actin-binding</keyword>
<dbReference type="Gene3D" id="1.20.58.530">
    <property type="match status" value="1"/>
</dbReference>
<dbReference type="Gene3D" id="1.20.80.10">
    <property type="match status" value="1"/>
</dbReference>
<dbReference type="Pfam" id="PF00612">
    <property type="entry name" value="IQ"/>
    <property type="match status" value="2"/>
</dbReference>
<dbReference type="GO" id="GO:0003774">
    <property type="term" value="F:cytoskeletal motor activity"/>
    <property type="evidence" value="ECO:0007669"/>
    <property type="project" value="UniProtKB-UniRule"/>
</dbReference>
<keyword evidence="4 9" id="KW-0547">Nucleotide-binding</keyword>
<dbReference type="SMART" id="SM00295">
    <property type="entry name" value="B41"/>
    <property type="match status" value="1"/>
</dbReference>
<dbReference type="InterPro" id="IPR041797">
    <property type="entry name" value="MyoX_FERM_C"/>
</dbReference>
<dbReference type="Gene3D" id="1.20.5.190">
    <property type="match status" value="1"/>
</dbReference>
<keyword evidence="16" id="KW-1185">Reference proteome</keyword>
<dbReference type="Pfam" id="PF00169">
    <property type="entry name" value="PH"/>
    <property type="match status" value="2"/>
</dbReference>
<dbReference type="InterPro" id="IPR019749">
    <property type="entry name" value="Band_41_domain"/>
</dbReference>
<dbReference type="Gene3D" id="2.30.29.30">
    <property type="entry name" value="Pleckstrin-homology domain (PH domain)/Phosphotyrosine-binding domain (PTB)"/>
    <property type="match status" value="4"/>
</dbReference>
<feature type="compositionally biased region" description="Polar residues" evidence="10">
    <location>
        <begin position="1066"/>
        <end position="1075"/>
    </location>
</feature>
<evidence type="ECO:0000256" key="3">
    <source>
        <dbReference type="ARBA" id="ARBA00022490"/>
    </source>
</evidence>
<dbReference type="SUPFAM" id="SSF47031">
    <property type="entry name" value="Second domain of FERM"/>
    <property type="match status" value="1"/>
</dbReference>
<dbReference type="Pfam" id="PF18597">
    <property type="entry name" value="SH3_19"/>
    <property type="match status" value="1"/>
</dbReference>
<evidence type="ECO:0000256" key="8">
    <source>
        <dbReference type="ARBA" id="ARBA00023203"/>
    </source>
</evidence>
<dbReference type="GO" id="GO:0005524">
    <property type="term" value="F:ATP binding"/>
    <property type="evidence" value="ECO:0007669"/>
    <property type="project" value="UniProtKB-UniRule"/>
</dbReference>
<dbReference type="PROSITE" id="PS51456">
    <property type="entry name" value="MYOSIN_MOTOR"/>
    <property type="match status" value="1"/>
</dbReference>
<feature type="domain" description="PH" evidence="11">
    <location>
        <begin position="1326"/>
        <end position="1431"/>
    </location>
</feature>
<keyword evidence="7 9" id="KW-0505">Motor protein</keyword>
<feature type="domain" description="Myosin motor" evidence="14">
    <location>
        <begin position="70"/>
        <end position="735"/>
    </location>
</feature>
<accession>A0A663MX25</accession>
<dbReference type="CDD" id="cd14473">
    <property type="entry name" value="FERM_B-lobe"/>
    <property type="match status" value="1"/>
</dbReference>
<evidence type="ECO:0000256" key="5">
    <source>
        <dbReference type="ARBA" id="ARBA00022840"/>
    </source>
</evidence>
<dbReference type="SMART" id="SM00242">
    <property type="entry name" value="MYSc"/>
    <property type="match status" value="1"/>
</dbReference>
<organism evidence="15 16">
    <name type="scientific">Athene cunicularia</name>
    <name type="common">Burrowing owl</name>
    <name type="synonym">Speotyto cunicularia</name>
    <dbReference type="NCBI Taxonomy" id="194338"/>
    <lineage>
        <taxon>Eukaryota</taxon>
        <taxon>Metazoa</taxon>
        <taxon>Chordata</taxon>
        <taxon>Craniata</taxon>
        <taxon>Vertebrata</taxon>
        <taxon>Euteleostomi</taxon>
        <taxon>Archelosauria</taxon>
        <taxon>Archosauria</taxon>
        <taxon>Dinosauria</taxon>
        <taxon>Saurischia</taxon>
        <taxon>Theropoda</taxon>
        <taxon>Coelurosauria</taxon>
        <taxon>Aves</taxon>
        <taxon>Neognathae</taxon>
        <taxon>Neoaves</taxon>
        <taxon>Telluraves</taxon>
        <taxon>Strigiformes</taxon>
        <taxon>Strigidae</taxon>
        <taxon>Athene</taxon>
    </lineage>
</organism>
<dbReference type="InterPro" id="IPR051724">
    <property type="entry name" value="Actin_motor_Myosin"/>
</dbReference>
<dbReference type="Gene3D" id="1.20.120.720">
    <property type="entry name" value="Myosin VI head, motor domain, U50 subdomain"/>
    <property type="match status" value="1"/>
</dbReference>
<dbReference type="PROSITE" id="PS50003">
    <property type="entry name" value="PH_DOMAIN"/>
    <property type="match status" value="2"/>
</dbReference>
<dbReference type="PROSITE" id="PS50096">
    <property type="entry name" value="IQ"/>
    <property type="match status" value="2"/>
</dbReference>
<evidence type="ECO:0000256" key="9">
    <source>
        <dbReference type="PROSITE-ProRule" id="PRU00782"/>
    </source>
</evidence>
<dbReference type="PANTHER" id="PTHR46049:SF4">
    <property type="entry name" value="UNCONVENTIONAL MYOSIN-X"/>
    <property type="match status" value="1"/>
</dbReference>
<evidence type="ECO:0000259" key="12">
    <source>
        <dbReference type="PROSITE" id="PS50057"/>
    </source>
</evidence>
<dbReference type="SMART" id="SM00139">
    <property type="entry name" value="MyTH4"/>
    <property type="match status" value="1"/>
</dbReference>
<reference evidence="15" key="2">
    <citation type="submission" date="2025-09" db="UniProtKB">
        <authorList>
            <consortium name="Ensembl"/>
        </authorList>
    </citation>
    <scope>IDENTIFICATION</scope>
</reference>
<feature type="region of interest" description="Disordered" evidence="10">
    <location>
        <begin position="824"/>
        <end position="860"/>
    </location>
</feature>
<feature type="region of interest" description="Disordered" evidence="10">
    <location>
        <begin position="1014"/>
        <end position="1076"/>
    </location>
</feature>
<feature type="domain" description="PH" evidence="11">
    <location>
        <begin position="1146"/>
        <end position="1244"/>
    </location>
</feature>
<dbReference type="PANTHER" id="PTHR46049">
    <property type="entry name" value="AGAP003327-PA"/>
    <property type="match status" value="1"/>
</dbReference>
<evidence type="ECO:0000259" key="13">
    <source>
        <dbReference type="PROSITE" id="PS51016"/>
    </source>
</evidence>
<dbReference type="SMART" id="SM00015">
    <property type="entry name" value="IQ"/>
    <property type="match status" value="3"/>
</dbReference>
<dbReference type="PRINTS" id="PR00193">
    <property type="entry name" value="MYOSINHEAVY"/>
</dbReference>
<dbReference type="FunFam" id="3.40.850.10:FF:000008">
    <property type="entry name" value="Putative unconventional myosin-IXa"/>
    <property type="match status" value="1"/>
</dbReference>
<dbReference type="CDD" id="cd13297">
    <property type="entry name" value="PH3_MyoX-like"/>
    <property type="match status" value="1"/>
</dbReference>
<dbReference type="InterPro" id="IPR000857">
    <property type="entry name" value="MyTH4_dom"/>
</dbReference>
<proteinExistence type="inferred from homology"/>
<evidence type="ECO:0000256" key="4">
    <source>
        <dbReference type="ARBA" id="ARBA00022741"/>
    </source>
</evidence>
<evidence type="ECO:0000256" key="2">
    <source>
        <dbReference type="ARBA" id="ARBA00008314"/>
    </source>
</evidence>
<dbReference type="GO" id="GO:0016459">
    <property type="term" value="C:myosin complex"/>
    <property type="evidence" value="ECO:0007669"/>
    <property type="project" value="UniProtKB-KW"/>
</dbReference>
<evidence type="ECO:0008006" key="17">
    <source>
        <dbReference type="Google" id="ProtNLM"/>
    </source>
</evidence>
<dbReference type="Gene3D" id="1.20.5.170">
    <property type="match status" value="1"/>
</dbReference>
<dbReference type="GO" id="GO:0005737">
    <property type="term" value="C:cytoplasm"/>
    <property type="evidence" value="ECO:0007669"/>
    <property type="project" value="UniProtKB-SubCell"/>
</dbReference>